<comment type="caution">
    <text evidence="1">The sequence shown here is derived from an EMBL/GenBank/DDBJ whole genome shotgun (WGS) entry which is preliminary data.</text>
</comment>
<dbReference type="InterPro" id="IPR038071">
    <property type="entry name" value="UROD/MetE-like_sf"/>
</dbReference>
<organism evidence="1 2">
    <name type="scientific">Candidatus Desantisbacteria bacterium CG_4_10_14_0_8_um_filter_48_22</name>
    <dbReference type="NCBI Taxonomy" id="1974543"/>
    <lineage>
        <taxon>Bacteria</taxon>
        <taxon>Candidatus Desantisiibacteriota</taxon>
    </lineage>
</organism>
<accession>A0A2M7SF21</accession>
<protein>
    <recommendedName>
        <fullName evidence="3">Uroporphyrinogen decarboxylase (URO-D) domain-containing protein</fullName>
    </recommendedName>
</protein>
<dbReference type="Proteomes" id="UP000229307">
    <property type="component" value="Unassembled WGS sequence"/>
</dbReference>
<gene>
    <name evidence="1" type="ORF">COY52_00790</name>
</gene>
<dbReference type="AlphaFoldDB" id="A0A2M7SF21"/>
<dbReference type="Gene3D" id="3.20.20.210">
    <property type="match status" value="1"/>
</dbReference>
<evidence type="ECO:0000313" key="2">
    <source>
        <dbReference type="Proteomes" id="UP000229307"/>
    </source>
</evidence>
<name>A0A2M7SF21_9BACT</name>
<reference evidence="2" key="1">
    <citation type="submission" date="2017-09" db="EMBL/GenBank/DDBJ databases">
        <title>Depth-based differentiation of microbial function through sediment-hosted aquifers and enrichment of novel symbionts in the deep terrestrial subsurface.</title>
        <authorList>
            <person name="Probst A.J."/>
            <person name="Ladd B."/>
            <person name="Jarett J.K."/>
            <person name="Geller-Mcgrath D.E."/>
            <person name="Sieber C.M.K."/>
            <person name="Emerson J.B."/>
            <person name="Anantharaman K."/>
            <person name="Thomas B.C."/>
            <person name="Malmstrom R."/>
            <person name="Stieglmeier M."/>
            <person name="Klingl A."/>
            <person name="Woyke T."/>
            <person name="Ryan C.M."/>
            <person name="Banfield J.F."/>
        </authorList>
    </citation>
    <scope>NUCLEOTIDE SEQUENCE [LARGE SCALE GENOMIC DNA]</scope>
</reference>
<dbReference type="EMBL" id="PFMR01000031">
    <property type="protein sequence ID" value="PIZ18132.1"/>
    <property type="molecule type" value="Genomic_DNA"/>
</dbReference>
<proteinExistence type="predicted"/>
<evidence type="ECO:0000313" key="1">
    <source>
        <dbReference type="EMBL" id="PIZ18132.1"/>
    </source>
</evidence>
<sequence length="358" mass="40552">MKRPAPLAFKPDLEMAAKRWEAFYAGDIIDRPLVCVTAPKKGAKGLTGSWSDYYERVNGDMDEIIDRTLRCGEATFYGGESIPSFGITFGPDETAIFCGGELRWSKDSYGTNWSTPFVENWKKVLPLKVREDNPLWRRMLEFYKRAVNKMAGKMLVSLPDFHTNMDLLAAIRGPEKLCMDLADMPEMIDEAMKSARQVFPVVWDAVKKAGRMDELGYFQCMYSMEGAAMLQCDFSAMISPAMFRKWVLPALEEEAGIVKHVFYHWDGPSALVHEKDIIASKGLFLLSYVPGEGHGNHIRHLDLLKRLQAQGKAVHAGGSIDDIKAMHKDLRPEKVMYETWAPTQDDAQELLDWLVKNT</sequence>
<evidence type="ECO:0008006" key="3">
    <source>
        <dbReference type="Google" id="ProtNLM"/>
    </source>
</evidence>